<keyword evidence="1" id="KW-0812">Transmembrane</keyword>
<proteinExistence type="predicted"/>
<keyword evidence="1" id="KW-0472">Membrane</keyword>
<evidence type="ECO:0000313" key="3">
    <source>
        <dbReference type="Proteomes" id="UP000698028"/>
    </source>
</evidence>
<evidence type="ECO:0000313" key="2">
    <source>
        <dbReference type="EMBL" id="MBW0144859.1"/>
    </source>
</evidence>
<sequence length="131" mass="13749">MDRLLAFALIVPALVLVGIGLVDSPATHGFAFYGVMYGLFVLVLRSGLWLSVPHASRLVAAMLPIVGVFALIASYSFLAVDPLILAAIIAALLFGSTMLDKTLHMSPAQHRTITVVSIAVAVTTLISGFVA</sequence>
<dbReference type="RefSeq" id="WP_218632816.1">
    <property type="nucleotide sequence ID" value="NZ_JAHVAH010000001.1"/>
</dbReference>
<feature type="transmembrane region" description="Helical" evidence="1">
    <location>
        <begin position="58"/>
        <end position="77"/>
    </location>
</feature>
<organism evidence="2 3">
    <name type="scientific">Sphingomicrobium clamense</name>
    <dbReference type="NCBI Taxonomy" id="2851013"/>
    <lineage>
        <taxon>Bacteria</taxon>
        <taxon>Pseudomonadati</taxon>
        <taxon>Pseudomonadota</taxon>
        <taxon>Alphaproteobacteria</taxon>
        <taxon>Sphingomonadales</taxon>
        <taxon>Sphingomonadaceae</taxon>
        <taxon>Sphingomicrobium</taxon>
    </lineage>
</organism>
<evidence type="ECO:0000256" key="1">
    <source>
        <dbReference type="SAM" id="Phobius"/>
    </source>
</evidence>
<feature type="transmembrane region" description="Helical" evidence="1">
    <location>
        <begin position="83"/>
        <end position="100"/>
    </location>
</feature>
<protein>
    <submittedName>
        <fullName evidence="2">Uncharacterized protein</fullName>
    </submittedName>
</protein>
<comment type="caution">
    <text evidence="2">The sequence shown here is derived from an EMBL/GenBank/DDBJ whole genome shotgun (WGS) entry which is preliminary data.</text>
</comment>
<reference evidence="2 3" key="1">
    <citation type="submission" date="2021-07" db="EMBL/GenBank/DDBJ databases">
        <title>The draft genome sequence of Sphingomicrobium sp. B8.</title>
        <authorList>
            <person name="Mu L."/>
        </authorList>
    </citation>
    <scope>NUCLEOTIDE SEQUENCE [LARGE SCALE GENOMIC DNA]</scope>
    <source>
        <strain evidence="2 3">B8</strain>
    </source>
</reference>
<gene>
    <name evidence="2" type="ORF">KTQ36_06060</name>
</gene>
<dbReference type="EMBL" id="JAHVAH010000001">
    <property type="protein sequence ID" value="MBW0144859.1"/>
    <property type="molecule type" value="Genomic_DNA"/>
</dbReference>
<accession>A0ABS6V5L6</accession>
<keyword evidence="1" id="KW-1133">Transmembrane helix</keyword>
<keyword evidence="3" id="KW-1185">Reference proteome</keyword>
<name>A0ABS6V5L6_9SPHN</name>
<feature type="transmembrane region" description="Helical" evidence="1">
    <location>
        <begin position="112"/>
        <end position="130"/>
    </location>
</feature>
<dbReference type="Proteomes" id="UP000698028">
    <property type="component" value="Unassembled WGS sequence"/>
</dbReference>
<feature type="transmembrane region" description="Helical" evidence="1">
    <location>
        <begin position="30"/>
        <end position="51"/>
    </location>
</feature>